<evidence type="ECO:0000256" key="1">
    <source>
        <dbReference type="SAM" id="MobiDB-lite"/>
    </source>
</evidence>
<dbReference type="OMA" id="VFEPDHD"/>
<sequence length="354" mass="40436">MKILIMNFLSILLLIASVIKIECGQSSSYGRGFYSSVVTPTSHYTVHHGNPSGFIPLAYKSDLTPEESKHRSPFKPTRKRNYKGYSSDEDDISSESYTSDEYSNEARHQPLNSRENDSREYTIGTHIRVQHPITIPKKTTIPYPTKNTKYATISNVGGYGIDASHEERGNEPYLQSTSSKKQKYAKLYEPDPFHVIAPPNSKIPGHHHHQAASASAYGGNYNVFEPETESYENPDLAVKHLKANLRDRYKGVASKKQIEKYLEDQEKLLDDALKLQLLNSSKFQKLLKTAEKEHQFKQPEFEDEYIANIPTQFRESFHKGVPPKSIRTRRRPPKSKSSLSKPNRKYRSAFVIEV</sequence>
<protein>
    <submittedName>
        <fullName evidence="3">Uncharacterized protein</fullName>
    </submittedName>
</protein>
<dbReference type="EMBL" id="JRES01000032">
    <property type="protein sequence ID" value="KNC34744.1"/>
    <property type="molecule type" value="Genomic_DNA"/>
</dbReference>
<proteinExistence type="predicted"/>
<organism evidence="3 4">
    <name type="scientific">Lucilia cuprina</name>
    <name type="common">Green bottle fly</name>
    <name type="synonym">Australian sheep blowfly</name>
    <dbReference type="NCBI Taxonomy" id="7375"/>
    <lineage>
        <taxon>Eukaryota</taxon>
        <taxon>Metazoa</taxon>
        <taxon>Ecdysozoa</taxon>
        <taxon>Arthropoda</taxon>
        <taxon>Hexapoda</taxon>
        <taxon>Insecta</taxon>
        <taxon>Pterygota</taxon>
        <taxon>Neoptera</taxon>
        <taxon>Endopterygota</taxon>
        <taxon>Diptera</taxon>
        <taxon>Brachycera</taxon>
        <taxon>Muscomorpha</taxon>
        <taxon>Oestroidea</taxon>
        <taxon>Calliphoridae</taxon>
        <taxon>Luciliinae</taxon>
        <taxon>Lucilia</taxon>
    </lineage>
</organism>
<gene>
    <name evidence="3" type="ORF">FF38_01904</name>
</gene>
<feature type="region of interest" description="Disordered" evidence="1">
    <location>
        <begin position="65"/>
        <end position="118"/>
    </location>
</feature>
<dbReference type="Proteomes" id="UP000037069">
    <property type="component" value="Unassembled WGS sequence"/>
</dbReference>
<evidence type="ECO:0000313" key="3">
    <source>
        <dbReference type="EMBL" id="KNC34744.1"/>
    </source>
</evidence>
<feature type="region of interest" description="Disordered" evidence="1">
    <location>
        <begin position="316"/>
        <end position="347"/>
    </location>
</feature>
<evidence type="ECO:0000313" key="4">
    <source>
        <dbReference type="Proteomes" id="UP000037069"/>
    </source>
</evidence>
<feature type="signal peptide" evidence="2">
    <location>
        <begin position="1"/>
        <end position="23"/>
    </location>
</feature>
<feature type="compositionally biased region" description="Basic residues" evidence="1">
    <location>
        <begin position="71"/>
        <end position="82"/>
    </location>
</feature>
<accession>A0A0L0CTM7</accession>
<dbReference type="AlphaFoldDB" id="A0A0L0CTM7"/>
<dbReference type="OrthoDB" id="8064641at2759"/>
<name>A0A0L0CTM7_LUCCU</name>
<keyword evidence="4" id="KW-1185">Reference proteome</keyword>
<reference evidence="3 4" key="1">
    <citation type="journal article" date="2015" name="Nat. Commun.">
        <title>Lucilia cuprina genome unlocks parasitic fly biology to underpin future interventions.</title>
        <authorList>
            <person name="Anstead C.A."/>
            <person name="Korhonen P.K."/>
            <person name="Young N.D."/>
            <person name="Hall R.S."/>
            <person name="Jex A.R."/>
            <person name="Murali S.C."/>
            <person name="Hughes D.S."/>
            <person name="Lee S.F."/>
            <person name="Perry T."/>
            <person name="Stroehlein A.J."/>
            <person name="Ansell B.R."/>
            <person name="Breugelmans B."/>
            <person name="Hofmann A."/>
            <person name="Qu J."/>
            <person name="Dugan S."/>
            <person name="Lee S.L."/>
            <person name="Chao H."/>
            <person name="Dinh H."/>
            <person name="Han Y."/>
            <person name="Doddapaneni H.V."/>
            <person name="Worley K.C."/>
            <person name="Muzny D.M."/>
            <person name="Ioannidis P."/>
            <person name="Waterhouse R.M."/>
            <person name="Zdobnov E.M."/>
            <person name="James P.J."/>
            <person name="Bagnall N.H."/>
            <person name="Kotze A.C."/>
            <person name="Gibbs R.A."/>
            <person name="Richards S."/>
            <person name="Batterham P."/>
            <person name="Gasser R.B."/>
        </authorList>
    </citation>
    <scope>NUCLEOTIDE SEQUENCE [LARGE SCALE GENOMIC DNA]</scope>
    <source>
        <strain evidence="3 4">LS</strain>
        <tissue evidence="3">Full body</tissue>
    </source>
</reference>
<keyword evidence="2" id="KW-0732">Signal</keyword>
<feature type="compositionally biased region" description="Basic and acidic residues" evidence="1">
    <location>
        <begin position="104"/>
        <end position="118"/>
    </location>
</feature>
<feature type="chain" id="PRO_5005536902" evidence="2">
    <location>
        <begin position="24"/>
        <end position="354"/>
    </location>
</feature>
<comment type="caution">
    <text evidence="3">The sequence shown here is derived from an EMBL/GenBank/DDBJ whole genome shotgun (WGS) entry which is preliminary data.</text>
</comment>
<evidence type="ECO:0000256" key="2">
    <source>
        <dbReference type="SAM" id="SignalP"/>
    </source>
</evidence>